<comment type="caution">
    <text evidence="1">The sequence shown here is derived from an EMBL/GenBank/DDBJ whole genome shotgun (WGS) entry which is preliminary data.</text>
</comment>
<protein>
    <submittedName>
        <fullName evidence="1">Uncharacterized protein</fullName>
    </submittedName>
</protein>
<organism evidence="1">
    <name type="scientific">marine sediment metagenome</name>
    <dbReference type="NCBI Taxonomy" id="412755"/>
    <lineage>
        <taxon>unclassified sequences</taxon>
        <taxon>metagenomes</taxon>
        <taxon>ecological metagenomes</taxon>
    </lineage>
</organism>
<accession>X1E4U9</accession>
<dbReference type="AlphaFoldDB" id="X1E4U9"/>
<evidence type="ECO:0000313" key="1">
    <source>
        <dbReference type="EMBL" id="GAH12219.1"/>
    </source>
</evidence>
<reference evidence="1" key="1">
    <citation type="journal article" date="2014" name="Front. Microbiol.">
        <title>High frequency of phylogenetically diverse reductive dehalogenase-homologous genes in deep subseafloor sedimentary metagenomes.</title>
        <authorList>
            <person name="Kawai M."/>
            <person name="Futagami T."/>
            <person name="Toyoda A."/>
            <person name="Takaki Y."/>
            <person name="Nishi S."/>
            <person name="Hori S."/>
            <person name="Arai W."/>
            <person name="Tsubouchi T."/>
            <person name="Morono Y."/>
            <person name="Uchiyama I."/>
            <person name="Ito T."/>
            <person name="Fujiyama A."/>
            <person name="Inagaki F."/>
            <person name="Takami H."/>
        </authorList>
    </citation>
    <scope>NUCLEOTIDE SEQUENCE</scope>
    <source>
        <strain evidence="1">Expedition CK06-06</strain>
    </source>
</reference>
<name>X1E4U9_9ZZZZ</name>
<gene>
    <name evidence="1" type="ORF">S01H4_64631</name>
</gene>
<feature type="non-terminal residue" evidence="1">
    <location>
        <position position="1"/>
    </location>
</feature>
<dbReference type="EMBL" id="BART01039260">
    <property type="protein sequence ID" value="GAH12219.1"/>
    <property type="molecule type" value="Genomic_DNA"/>
</dbReference>
<proteinExistence type="predicted"/>
<sequence>KIKEKLIINLKKLLIKKEKSKIHLRKSLSKINF</sequence>